<comment type="caution">
    <text evidence="4">The sequence shown here is derived from an EMBL/GenBank/DDBJ whole genome shotgun (WGS) entry which is preliminary data.</text>
</comment>
<gene>
    <name evidence="4" type="ORF">SFOMI_5092</name>
</gene>
<evidence type="ECO:0000256" key="2">
    <source>
        <dbReference type="ARBA" id="ARBA00023002"/>
    </source>
</evidence>
<dbReference type="GO" id="GO:0004316">
    <property type="term" value="F:3-oxoacyl-[acyl-carrier-protein] reductase (NADPH) activity"/>
    <property type="evidence" value="ECO:0007669"/>
    <property type="project" value="UniProtKB-EC"/>
</dbReference>
<evidence type="ECO:0000313" key="5">
    <source>
        <dbReference type="Proteomes" id="UP000221538"/>
    </source>
</evidence>
<proteinExistence type="inferred from homology"/>
<name>A0A292ZIF2_SPHSA</name>
<evidence type="ECO:0000256" key="1">
    <source>
        <dbReference type="ARBA" id="ARBA00006484"/>
    </source>
</evidence>
<dbReference type="PANTHER" id="PTHR43976:SF16">
    <property type="entry name" value="SHORT-CHAIN DEHYDROGENASE_REDUCTASE FAMILY PROTEIN"/>
    <property type="match status" value="1"/>
</dbReference>
<dbReference type="AlphaFoldDB" id="A0A292ZIF2"/>
<dbReference type="InterPro" id="IPR002347">
    <property type="entry name" value="SDR_fam"/>
</dbReference>
<evidence type="ECO:0000313" key="4">
    <source>
        <dbReference type="EMBL" id="GAY24512.1"/>
    </source>
</evidence>
<dbReference type="PRINTS" id="PR00081">
    <property type="entry name" value="GDHRDH"/>
</dbReference>
<comment type="similarity">
    <text evidence="1 3">Belongs to the short-chain dehydrogenases/reductases (SDR) family.</text>
</comment>
<accession>A0A292ZIF2</accession>
<dbReference type="InterPro" id="IPR051911">
    <property type="entry name" value="SDR_oxidoreductase"/>
</dbReference>
<dbReference type="InterPro" id="IPR036291">
    <property type="entry name" value="NAD(P)-bd_dom_sf"/>
</dbReference>
<organism evidence="4 5">
    <name type="scientific">Sphingobium fuliginis (strain ATCC 27551)</name>
    <dbReference type="NCBI Taxonomy" id="336203"/>
    <lineage>
        <taxon>Bacteria</taxon>
        <taxon>Pseudomonadati</taxon>
        <taxon>Pseudomonadota</taxon>
        <taxon>Alphaproteobacteria</taxon>
        <taxon>Sphingomonadales</taxon>
        <taxon>Sphingomonadaceae</taxon>
        <taxon>Sphingobium</taxon>
    </lineage>
</organism>
<dbReference type="InterPro" id="IPR020904">
    <property type="entry name" value="Sc_DH/Rdtase_CS"/>
</dbReference>
<dbReference type="Gene3D" id="3.40.50.720">
    <property type="entry name" value="NAD(P)-binding Rossmann-like Domain"/>
    <property type="match status" value="1"/>
</dbReference>
<dbReference type="Proteomes" id="UP000221538">
    <property type="component" value="Unassembled WGS sequence"/>
</dbReference>
<dbReference type="EMBL" id="BEWI01000032">
    <property type="protein sequence ID" value="GAY24512.1"/>
    <property type="molecule type" value="Genomic_DNA"/>
</dbReference>
<evidence type="ECO:0000256" key="3">
    <source>
        <dbReference type="RuleBase" id="RU000363"/>
    </source>
</evidence>
<reference evidence="4 5" key="2">
    <citation type="journal article" date="2013" name="Environ. Sci. Technol.">
        <title>The 4-tert-butylphenol-utilizing bacterium Sphingobium fuliginis OMI can degrade bisphenols via phenolic ring hydroxylation and meta-cleavage pathway.</title>
        <authorList>
            <person name="Ogata Y."/>
            <person name="Goda S."/>
            <person name="Toyama T."/>
            <person name="Sei K."/>
            <person name="Ike M."/>
        </authorList>
    </citation>
    <scope>NUCLEOTIDE SEQUENCE [LARGE SCALE GENOMIC DNA]</scope>
    <source>
        <strain evidence="4 5">OMI</strain>
    </source>
</reference>
<protein>
    <submittedName>
        <fullName evidence="4">3-oxoacyl-[acyl-carrier protein] reductase</fullName>
        <ecNumber evidence="4">1.1.1.100</ecNumber>
    </submittedName>
</protein>
<dbReference type="PROSITE" id="PS00061">
    <property type="entry name" value="ADH_SHORT"/>
    <property type="match status" value="1"/>
</dbReference>
<sequence>MRRWLITGISSGIGAALAKAALARGDQVTGAARDAQAISAFEAEGAGRTSGIVADMSDPRQVLRLACEALAAGHVDILVNNAGQSLFGAVEEVDLDDARGLFEVNFFGPWALTQALLPHFRSRGSGTIVQLSSGCGLNGTPGLGAYCASKFALEGLTETLALEVAALGIRTMLVEPGAIATRFISHGTREAQLRIADYGFLSGQGKTVLDGYYATAASPPEAVAEAILAALDGEPLPLRLPVGEDMRGALAQKASALAALAG</sequence>
<dbReference type="Pfam" id="PF00106">
    <property type="entry name" value="adh_short"/>
    <property type="match status" value="1"/>
</dbReference>
<dbReference type="PANTHER" id="PTHR43976">
    <property type="entry name" value="SHORT CHAIN DEHYDROGENASE"/>
    <property type="match status" value="1"/>
</dbReference>
<dbReference type="RefSeq" id="WP_099186907.1">
    <property type="nucleotide sequence ID" value="NZ_BEWI01000032.1"/>
</dbReference>
<keyword evidence="2 4" id="KW-0560">Oxidoreductase</keyword>
<dbReference type="EC" id="1.1.1.100" evidence="4"/>
<dbReference type="CDD" id="cd05374">
    <property type="entry name" value="17beta-HSD-like_SDR_c"/>
    <property type="match status" value="1"/>
</dbReference>
<dbReference type="PRINTS" id="PR00080">
    <property type="entry name" value="SDRFAMILY"/>
</dbReference>
<dbReference type="SUPFAM" id="SSF51735">
    <property type="entry name" value="NAD(P)-binding Rossmann-fold domains"/>
    <property type="match status" value="1"/>
</dbReference>
<reference evidence="4 5" key="1">
    <citation type="journal article" date="2013" name="Biodegradation">
        <title>Occurrence of 4-tert-butylphenol (4-t-BP) biodegradation in an aquatic sample caused by the presence of Spirodela polyrrhiza and isolation of a 4-t-BP-utilizing bacterium.</title>
        <authorList>
            <person name="Ogata Y."/>
            <person name="Toyama T."/>
            <person name="Yu N."/>
            <person name="Wang X."/>
            <person name="Sei K."/>
            <person name="Ike M."/>
        </authorList>
    </citation>
    <scope>NUCLEOTIDE SEQUENCE [LARGE SCALE GENOMIC DNA]</scope>
    <source>
        <strain evidence="4 5">OMI</strain>
    </source>
</reference>